<dbReference type="InterPro" id="IPR050297">
    <property type="entry name" value="LipidA_mod_glycosyltrf_83"/>
</dbReference>
<keyword evidence="6 8" id="KW-1133">Transmembrane helix</keyword>
<evidence type="ECO:0000256" key="6">
    <source>
        <dbReference type="ARBA" id="ARBA00022989"/>
    </source>
</evidence>
<keyword evidence="10" id="KW-1185">Reference proteome</keyword>
<evidence type="ECO:0000256" key="8">
    <source>
        <dbReference type="SAM" id="Phobius"/>
    </source>
</evidence>
<evidence type="ECO:0000256" key="7">
    <source>
        <dbReference type="ARBA" id="ARBA00023136"/>
    </source>
</evidence>
<feature type="transmembrane region" description="Helical" evidence="8">
    <location>
        <begin position="438"/>
        <end position="458"/>
    </location>
</feature>
<feature type="transmembrane region" description="Helical" evidence="8">
    <location>
        <begin position="84"/>
        <end position="101"/>
    </location>
</feature>
<keyword evidence="7 8" id="KW-0472">Membrane</keyword>
<dbReference type="GO" id="GO:0005886">
    <property type="term" value="C:plasma membrane"/>
    <property type="evidence" value="ECO:0007669"/>
    <property type="project" value="UniProtKB-SubCell"/>
</dbReference>
<dbReference type="OrthoDB" id="937876at2"/>
<feature type="transmembrane region" description="Helical" evidence="8">
    <location>
        <begin position="371"/>
        <end position="392"/>
    </location>
</feature>
<evidence type="ECO:0000256" key="4">
    <source>
        <dbReference type="ARBA" id="ARBA00022679"/>
    </source>
</evidence>
<keyword evidence="4" id="KW-0808">Transferase</keyword>
<dbReference type="RefSeq" id="WP_109672068.1">
    <property type="nucleotide sequence ID" value="NZ_QGDT01000001.1"/>
</dbReference>
<dbReference type="AlphaFoldDB" id="A0A316ARN0"/>
<dbReference type="GO" id="GO:0009103">
    <property type="term" value="P:lipopolysaccharide biosynthetic process"/>
    <property type="evidence" value="ECO:0007669"/>
    <property type="project" value="UniProtKB-ARBA"/>
</dbReference>
<feature type="transmembrane region" description="Helical" evidence="8">
    <location>
        <begin position="238"/>
        <end position="261"/>
    </location>
</feature>
<dbReference type="GO" id="GO:0016763">
    <property type="term" value="F:pentosyltransferase activity"/>
    <property type="evidence" value="ECO:0007669"/>
    <property type="project" value="TreeGrafter"/>
</dbReference>
<dbReference type="Proteomes" id="UP000245880">
    <property type="component" value="Unassembled WGS sequence"/>
</dbReference>
<keyword evidence="2" id="KW-1003">Cell membrane</keyword>
<feature type="transmembrane region" description="Helical" evidence="8">
    <location>
        <begin position="348"/>
        <end position="365"/>
    </location>
</feature>
<evidence type="ECO:0000256" key="5">
    <source>
        <dbReference type="ARBA" id="ARBA00022692"/>
    </source>
</evidence>
<dbReference type="EMBL" id="QGDT01000001">
    <property type="protein sequence ID" value="PWJ60026.1"/>
    <property type="molecule type" value="Genomic_DNA"/>
</dbReference>
<keyword evidence="3" id="KW-0328">Glycosyltransferase</keyword>
<feature type="transmembrane region" description="Helical" evidence="8">
    <location>
        <begin position="142"/>
        <end position="160"/>
    </location>
</feature>
<evidence type="ECO:0000256" key="1">
    <source>
        <dbReference type="ARBA" id="ARBA00004651"/>
    </source>
</evidence>
<comment type="subcellular location">
    <subcellularLocation>
        <location evidence="1">Cell membrane</location>
        <topology evidence="1">Multi-pass membrane protein</topology>
    </subcellularLocation>
</comment>
<evidence type="ECO:0000256" key="3">
    <source>
        <dbReference type="ARBA" id="ARBA00022676"/>
    </source>
</evidence>
<dbReference type="PANTHER" id="PTHR33908:SF11">
    <property type="entry name" value="MEMBRANE PROTEIN"/>
    <property type="match status" value="1"/>
</dbReference>
<sequence length="465" mass="52885">MPQAISLTKIQTNIGYFTLLVYAILYFTSSKGINCSNDGSHFALAKSIYYNHKTEITPFFGYVKDTDYAVKDGIIYSDRLPGNAFLMLPFIAYSNFFEFVSKSSFGNKFEADIIAVLFLPNICGILGLVLMFLLYLKIGFGFNLAYLSTIIYGVSTLHWFESVHAFSHAPSMLFVMMAVYLAIISIKDINRDKRYLYVVAALIGFSTLIELQNILFFFPIFLYIFVSAKVDFREFRSWVPILSGCVALLTFFVGCLVYYNYITFGELLLKSNTYNPHFPEEKSFSSALSGNSILGLDKLLTNFSNINLYVNWQKGVGNDIPGLLVSSPILLLSIWGFVPFLKREKNMALLFLLMIGISIAIAAFHKTTLTRHIFTINPFFYFPIIYSFRYIWRAKKFRIMGLGLVALLVLISTFRIAYVIHTYYGRGSRGIFGFQSEIVSFVVFYTSLAALFLILTGIQKKLKKV</sequence>
<evidence type="ECO:0000313" key="9">
    <source>
        <dbReference type="EMBL" id="PWJ60026.1"/>
    </source>
</evidence>
<feature type="transmembrane region" description="Helical" evidence="8">
    <location>
        <begin position="399"/>
        <end position="418"/>
    </location>
</feature>
<protein>
    <submittedName>
        <fullName evidence="9">Uncharacterized protein DUF2723</fullName>
    </submittedName>
</protein>
<feature type="transmembrane region" description="Helical" evidence="8">
    <location>
        <begin position="12"/>
        <end position="29"/>
    </location>
</feature>
<organism evidence="9 10">
    <name type="scientific">Dyadobacter jejuensis</name>
    <dbReference type="NCBI Taxonomy" id="1082580"/>
    <lineage>
        <taxon>Bacteria</taxon>
        <taxon>Pseudomonadati</taxon>
        <taxon>Bacteroidota</taxon>
        <taxon>Cytophagia</taxon>
        <taxon>Cytophagales</taxon>
        <taxon>Spirosomataceae</taxon>
        <taxon>Dyadobacter</taxon>
    </lineage>
</organism>
<feature type="transmembrane region" description="Helical" evidence="8">
    <location>
        <begin position="195"/>
        <end position="226"/>
    </location>
</feature>
<evidence type="ECO:0000313" key="10">
    <source>
        <dbReference type="Proteomes" id="UP000245880"/>
    </source>
</evidence>
<keyword evidence="5 8" id="KW-0812">Transmembrane</keyword>
<comment type="caution">
    <text evidence="9">The sequence shown here is derived from an EMBL/GenBank/DDBJ whole genome shotgun (WGS) entry which is preliminary data.</text>
</comment>
<name>A0A316ARN0_9BACT</name>
<accession>A0A316ARN0</accession>
<proteinExistence type="predicted"/>
<evidence type="ECO:0000256" key="2">
    <source>
        <dbReference type="ARBA" id="ARBA00022475"/>
    </source>
</evidence>
<gene>
    <name evidence="9" type="ORF">CLV98_101201</name>
</gene>
<feature type="transmembrane region" description="Helical" evidence="8">
    <location>
        <begin position="172"/>
        <end position="189"/>
    </location>
</feature>
<dbReference type="PANTHER" id="PTHR33908">
    <property type="entry name" value="MANNOSYLTRANSFERASE YKCB-RELATED"/>
    <property type="match status" value="1"/>
</dbReference>
<feature type="transmembrane region" description="Helical" evidence="8">
    <location>
        <begin position="113"/>
        <end position="136"/>
    </location>
</feature>
<reference evidence="9 10" key="1">
    <citation type="submission" date="2018-03" db="EMBL/GenBank/DDBJ databases">
        <title>Genomic Encyclopedia of Archaeal and Bacterial Type Strains, Phase II (KMG-II): from individual species to whole genera.</title>
        <authorList>
            <person name="Goeker M."/>
        </authorList>
    </citation>
    <scope>NUCLEOTIDE SEQUENCE [LARGE SCALE GENOMIC DNA]</scope>
    <source>
        <strain evidence="9 10">DSM 100346</strain>
    </source>
</reference>